<dbReference type="EMBL" id="QJJU01000041">
    <property type="protein sequence ID" value="PXW99149.1"/>
    <property type="molecule type" value="Genomic_DNA"/>
</dbReference>
<feature type="transmembrane region" description="Helical" evidence="1">
    <location>
        <begin position="78"/>
        <end position="101"/>
    </location>
</feature>
<proteinExistence type="predicted"/>
<gene>
    <name evidence="2" type="ORF">C8E89_14111</name>
</gene>
<feature type="transmembrane region" description="Helical" evidence="1">
    <location>
        <begin position="12"/>
        <end position="34"/>
    </location>
</feature>
<dbReference type="OrthoDB" id="4764596at2"/>
<name>A0A318HD62_9MYCO</name>
<protein>
    <submittedName>
        <fullName evidence="2">Uncharacterized protein</fullName>
    </submittedName>
</protein>
<keyword evidence="1" id="KW-0812">Transmembrane</keyword>
<evidence type="ECO:0000313" key="2">
    <source>
        <dbReference type="EMBL" id="PXW99149.1"/>
    </source>
</evidence>
<keyword evidence="1" id="KW-1133">Transmembrane helix</keyword>
<reference evidence="2 3" key="2">
    <citation type="submission" date="2018-06" db="EMBL/GenBank/DDBJ databases">
        <title>Sequencing of bacterial isolates from soil warming experiment in Harvard Forest, Massachusetts, USA.</title>
        <authorList>
            <person name="Deangelis K.PhD."/>
        </authorList>
    </citation>
    <scope>NUCLEOTIDE SEQUENCE [LARGE SCALE GENOMIC DNA]</scope>
    <source>
        <strain evidence="2 3">GAS496</strain>
    </source>
</reference>
<comment type="caution">
    <text evidence="2">The sequence shown here is derived from an EMBL/GenBank/DDBJ whole genome shotgun (WGS) entry which is preliminary data.</text>
</comment>
<dbReference type="AlphaFoldDB" id="A0A318HD62"/>
<accession>A0A318HD62</accession>
<feature type="transmembrane region" description="Helical" evidence="1">
    <location>
        <begin position="40"/>
        <end position="58"/>
    </location>
</feature>
<evidence type="ECO:0000313" key="3">
    <source>
        <dbReference type="Proteomes" id="UP000247781"/>
    </source>
</evidence>
<feature type="transmembrane region" description="Helical" evidence="1">
    <location>
        <begin position="113"/>
        <end position="132"/>
    </location>
</feature>
<evidence type="ECO:0000256" key="1">
    <source>
        <dbReference type="SAM" id="Phobius"/>
    </source>
</evidence>
<sequence length="161" mass="17050">MINVARRTDVHWIAATVLIVDLAAAIGAPIWDYYFLRTDIPLQVGAATIAVVTFLGTWMAERNVAGSGPEANSMRDAIAATFVVTYLVIVGWATFLGFYSGNGQETLNPLANTVLPSFTVLTGVVVGGYFGADAIKQITHIKAAQARSQNVGTDTAADESD</sequence>
<keyword evidence="3" id="KW-1185">Reference proteome</keyword>
<keyword evidence="1" id="KW-0472">Membrane</keyword>
<organism evidence="2 3">
    <name type="scientific">Mycolicibacterium moriokaense</name>
    <dbReference type="NCBI Taxonomy" id="39691"/>
    <lineage>
        <taxon>Bacteria</taxon>
        <taxon>Bacillati</taxon>
        <taxon>Actinomycetota</taxon>
        <taxon>Actinomycetes</taxon>
        <taxon>Mycobacteriales</taxon>
        <taxon>Mycobacteriaceae</taxon>
        <taxon>Mycolicibacterium</taxon>
    </lineage>
</organism>
<dbReference type="Proteomes" id="UP000247781">
    <property type="component" value="Unassembled WGS sequence"/>
</dbReference>
<dbReference type="RefSeq" id="WP_110320021.1">
    <property type="nucleotide sequence ID" value="NZ_QJJU01000041.1"/>
</dbReference>
<reference evidence="3" key="1">
    <citation type="submission" date="2018-05" db="EMBL/GenBank/DDBJ databases">
        <authorList>
            <person name="Deangelis K."/>
            <person name="Huntemann M."/>
            <person name="Clum A."/>
            <person name="Pillay M."/>
            <person name="Palaniappan K."/>
            <person name="Varghese N."/>
            <person name="Mikhailova N."/>
            <person name="Stamatis D."/>
            <person name="Reddy T."/>
            <person name="Daum C."/>
            <person name="Shapiro N."/>
            <person name="Ivanova N."/>
            <person name="Kyrpides N."/>
            <person name="Woyke T."/>
        </authorList>
    </citation>
    <scope>NUCLEOTIDE SEQUENCE [LARGE SCALE GENOMIC DNA]</scope>
    <source>
        <strain evidence="3">GAS496</strain>
    </source>
</reference>